<name>A0A6A5JX62_9PLEO</name>
<dbReference type="Proteomes" id="UP000800040">
    <property type="component" value="Unassembled WGS sequence"/>
</dbReference>
<gene>
    <name evidence="2" type="ORF">BDW02DRAFT_223968</name>
</gene>
<feature type="chain" id="PRO_5025348412" evidence="1">
    <location>
        <begin position="25"/>
        <end position="92"/>
    </location>
</feature>
<proteinExistence type="predicted"/>
<reference evidence="2" key="1">
    <citation type="submission" date="2020-01" db="EMBL/GenBank/DDBJ databases">
        <authorList>
            <consortium name="DOE Joint Genome Institute"/>
            <person name="Haridas S."/>
            <person name="Albert R."/>
            <person name="Binder M."/>
            <person name="Bloem J."/>
            <person name="Labutti K."/>
            <person name="Salamov A."/>
            <person name="Andreopoulos B."/>
            <person name="Baker S.E."/>
            <person name="Barry K."/>
            <person name="Bills G."/>
            <person name="Bluhm B.H."/>
            <person name="Cannon C."/>
            <person name="Castanera R."/>
            <person name="Culley D.E."/>
            <person name="Daum C."/>
            <person name="Ezra D."/>
            <person name="Gonzalez J.B."/>
            <person name="Henrissat B."/>
            <person name="Kuo A."/>
            <person name="Liang C."/>
            <person name="Lipzen A."/>
            <person name="Lutzoni F."/>
            <person name="Magnuson J."/>
            <person name="Mondo S."/>
            <person name="Nolan M."/>
            <person name="Ohm R."/>
            <person name="Pangilinan J."/>
            <person name="Park H.-J."/>
            <person name="Ramirez L."/>
            <person name="Alfaro M."/>
            <person name="Sun H."/>
            <person name="Tritt A."/>
            <person name="Yoshinaga Y."/>
            <person name="Zwiers L.-H."/>
            <person name="Turgeon B.G."/>
            <person name="Goodwin S.B."/>
            <person name="Spatafora J.W."/>
            <person name="Crous P.W."/>
            <person name="Grigoriev I.V."/>
        </authorList>
    </citation>
    <scope>NUCLEOTIDE SEQUENCE</scope>
    <source>
        <strain evidence="2">P77</strain>
    </source>
</reference>
<evidence type="ECO:0000313" key="3">
    <source>
        <dbReference type="Proteomes" id="UP000800040"/>
    </source>
</evidence>
<feature type="signal peptide" evidence="1">
    <location>
        <begin position="1"/>
        <end position="24"/>
    </location>
</feature>
<keyword evidence="1" id="KW-0732">Signal</keyword>
<keyword evidence="3" id="KW-1185">Reference proteome</keyword>
<organism evidence="2 3">
    <name type="scientific">Decorospora gaudefroyi</name>
    <dbReference type="NCBI Taxonomy" id="184978"/>
    <lineage>
        <taxon>Eukaryota</taxon>
        <taxon>Fungi</taxon>
        <taxon>Dikarya</taxon>
        <taxon>Ascomycota</taxon>
        <taxon>Pezizomycotina</taxon>
        <taxon>Dothideomycetes</taxon>
        <taxon>Pleosporomycetidae</taxon>
        <taxon>Pleosporales</taxon>
        <taxon>Pleosporineae</taxon>
        <taxon>Pleosporaceae</taxon>
        <taxon>Decorospora</taxon>
    </lineage>
</organism>
<protein>
    <submittedName>
        <fullName evidence="2">Uncharacterized protein</fullName>
    </submittedName>
</protein>
<accession>A0A6A5JX62</accession>
<dbReference type="AlphaFoldDB" id="A0A6A5JX62"/>
<dbReference type="EMBL" id="ML975532">
    <property type="protein sequence ID" value="KAF1828541.1"/>
    <property type="molecule type" value="Genomic_DNA"/>
</dbReference>
<evidence type="ECO:0000256" key="1">
    <source>
        <dbReference type="SAM" id="SignalP"/>
    </source>
</evidence>
<evidence type="ECO:0000313" key="2">
    <source>
        <dbReference type="EMBL" id="KAF1828541.1"/>
    </source>
</evidence>
<sequence length="92" mass="9719">MPGLHHTPEVLIAVLLATSPQANAPGSGPGMQPSIHNKVQTPSSLCTHHMSTTVIPNHITQTFPCTNSLLASHNNLNEKTSLPPTSQAIQQP</sequence>